<dbReference type="InterPro" id="IPR052567">
    <property type="entry name" value="OP_Dioxygenase"/>
</dbReference>
<feature type="domain" description="HD" evidence="1">
    <location>
        <begin position="29"/>
        <end position="104"/>
    </location>
</feature>
<comment type="caution">
    <text evidence="2">The sequence shown here is derived from an EMBL/GenBank/DDBJ whole genome shotgun (WGS) entry which is preliminary data.</text>
</comment>
<sequence length="183" mass="19973">MTSTFIDSVFALFDKFGSEHYGEDASQLQHALQCAQLARQHGCSDSLIAASLLHDIGQFLDDAGNAAVKLHTDGQHETTGASYLSAVFGPEVTEPVRLHVDAKRYLCTMQPDYRDGLSGASQLSLELQGGTMSDEEAESFLANRYAKAALLLRSFDDAGKRPDWQVPGLDTYRAMLQSLQRAS</sequence>
<evidence type="ECO:0000259" key="1">
    <source>
        <dbReference type="Pfam" id="PF01966"/>
    </source>
</evidence>
<dbReference type="Proteomes" id="UP001162880">
    <property type="component" value="Unassembled WGS sequence"/>
</dbReference>
<organism evidence="2 3">
    <name type="scientific">Novosphingobium album</name>
    <name type="common">ex Hu et al. 2023</name>
    <dbReference type="NCBI Taxonomy" id="2930093"/>
    <lineage>
        <taxon>Bacteria</taxon>
        <taxon>Pseudomonadati</taxon>
        <taxon>Pseudomonadota</taxon>
        <taxon>Alphaproteobacteria</taxon>
        <taxon>Sphingomonadales</taxon>
        <taxon>Sphingomonadaceae</taxon>
        <taxon>Novosphingobium</taxon>
    </lineage>
</organism>
<dbReference type="RefSeq" id="WP_243989981.1">
    <property type="nucleotide sequence ID" value="NZ_JALHLE010000002.1"/>
</dbReference>
<evidence type="ECO:0000313" key="3">
    <source>
        <dbReference type="Proteomes" id="UP001162880"/>
    </source>
</evidence>
<dbReference type="InterPro" id="IPR003607">
    <property type="entry name" value="HD/PDEase_dom"/>
</dbReference>
<dbReference type="PANTHER" id="PTHR40202">
    <property type="match status" value="1"/>
</dbReference>
<dbReference type="Gene3D" id="1.10.3210.10">
    <property type="entry name" value="Hypothetical protein af1432"/>
    <property type="match status" value="1"/>
</dbReference>
<accession>A0ABT0AWH7</accession>
<evidence type="ECO:0000313" key="2">
    <source>
        <dbReference type="EMBL" id="MCJ2177191.1"/>
    </source>
</evidence>
<reference evidence="2" key="1">
    <citation type="submission" date="2022-03" db="EMBL/GenBank/DDBJ databases">
        <title>Identification of a novel bacterium isolated from mangrove sediments.</title>
        <authorList>
            <person name="Pan X."/>
        </authorList>
    </citation>
    <scope>NUCLEOTIDE SEQUENCE</scope>
    <source>
        <strain evidence="2">B2580</strain>
    </source>
</reference>
<dbReference type="Pfam" id="PF01966">
    <property type="entry name" value="HD"/>
    <property type="match status" value="1"/>
</dbReference>
<dbReference type="CDD" id="cd00077">
    <property type="entry name" value="HDc"/>
    <property type="match status" value="1"/>
</dbReference>
<gene>
    <name evidence="2" type="ORF">MTR64_01300</name>
</gene>
<proteinExistence type="predicted"/>
<dbReference type="PANTHER" id="PTHR40202:SF1">
    <property type="entry name" value="HD DOMAIN-CONTAINING PROTEIN"/>
    <property type="match status" value="1"/>
</dbReference>
<dbReference type="SUPFAM" id="SSF109604">
    <property type="entry name" value="HD-domain/PDEase-like"/>
    <property type="match status" value="1"/>
</dbReference>
<name>A0ABT0AWH7_9SPHN</name>
<keyword evidence="3" id="KW-1185">Reference proteome</keyword>
<dbReference type="InterPro" id="IPR006674">
    <property type="entry name" value="HD_domain"/>
</dbReference>
<protein>
    <submittedName>
        <fullName evidence="2">HD domain-containing protein</fullName>
    </submittedName>
</protein>
<dbReference type="EMBL" id="JALHLE010000002">
    <property type="protein sequence ID" value="MCJ2177191.1"/>
    <property type="molecule type" value="Genomic_DNA"/>
</dbReference>